<dbReference type="Proteomes" id="UP000180098">
    <property type="component" value="Unassembled WGS sequence"/>
</dbReference>
<gene>
    <name evidence="1" type="ORF">BKP35_02460</name>
</gene>
<dbReference type="RefSeq" id="WP_071312219.1">
    <property type="nucleotide sequence ID" value="NZ_MLQQ01000001.1"/>
</dbReference>
<dbReference type="EMBL" id="MLQQ01000001">
    <property type="protein sequence ID" value="OIJ16293.1"/>
    <property type="molecule type" value="Genomic_DNA"/>
</dbReference>
<sequence>MHILKKIESVIVKITCLQFLFLILAQLLLRNKEIAPYLSKTVFSEGVFFESVLRVMETLDHFG</sequence>
<dbReference type="Pfam" id="PF17313">
    <property type="entry name" value="DUF5359"/>
    <property type="match status" value="1"/>
</dbReference>
<keyword evidence="2" id="KW-1185">Reference proteome</keyword>
<proteinExistence type="predicted"/>
<organism evidence="1 2">
    <name type="scientific">Anaerobacillus arseniciselenatis</name>
    <dbReference type="NCBI Taxonomy" id="85682"/>
    <lineage>
        <taxon>Bacteria</taxon>
        <taxon>Bacillati</taxon>
        <taxon>Bacillota</taxon>
        <taxon>Bacilli</taxon>
        <taxon>Bacillales</taxon>
        <taxon>Bacillaceae</taxon>
        <taxon>Anaerobacillus</taxon>
    </lineage>
</organism>
<evidence type="ECO:0000313" key="2">
    <source>
        <dbReference type="Proteomes" id="UP000180098"/>
    </source>
</evidence>
<protein>
    <submittedName>
        <fullName evidence="1">Uncharacterized protein</fullName>
    </submittedName>
</protein>
<accession>A0A1S2LVU5</accession>
<evidence type="ECO:0000313" key="1">
    <source>
        <dbReference type="EMBL" id="OIJ16293.1"/>
    </source>
</evidence>
<dbReference type="InterPro" id="IPR035281">
    <property type="entry name" value="DUF5359"/>
</dbReference>
<reference evidence="1 2" key="1">
    <citation type="submission" date="2016-10" db="EMBL/GenBank/DDBJ databases">
        <title>Draft genome sequences of four alkaliphilic bacteria belonging to the Anaerobacillus genus.</title>
        <authorList>
            <person name="Bassil N.M."/>
            <person name="Lloyd J.R."/>
        </authorList>
    </citation>
    <scope>NUCLEOTIDE SEQUENCE [LARGE SCALE GENOMIC DNA]</scope>
    <source>
        <strain evidence="1 2">DSM 15340</strain>
    </source>
</reference>
<dbReference type="OrthoDB" id="2973478at2"/>
<name>A0A1S2LVU5_9BACI</name>
<dbReference type="AlphaFoldDB" id="A0A1S2LVU5"/>
<comment type="caution">
    <text evidence="1">The sequence shown here is derived from an EMBL/GenBank/DDBJ whole genome shotgun (WGS) entry which is preliminary data.</text>
</comment>